<dbReference type="GeneID" id="84808133"/>
<protein>
    <recommendedName>
        <fullName evidence="4">DUF1573 domain-containing protein</fullName>
    </recommendedName>
</protein>
<name>A0A250FS00_9FLAO</name>
<dbReference type="OrthoDB" id="1033173at2"/>
<dbReference type="EMBL" id="CP022386">
    <property type="protein sequence ID" value="ATA86776.1"/>
    <property type="molecule type" value="Genomic_DNA"/>
</dbReference>
<dbReference type="RefSeq" id="WP_095910113.1">
    <property type="nucleotide sequence ID" value="NZ_CP022386.1"/>
</dbReference>
<organism evidence="2 3">
    <name type="scientific">Capnocytophaga gingivalis</name>
    <dbReference type="NCBI Taxonomy" id="1017"/>
    <lineage>
        <taxon>Bacteria</taxon>
        <taxon>Pseudomonadati</taxon>
        <taxon>Bacteroidota</taxon>
        <taxon>Flavobacteriia</taxon>
        <taxon>Flavobacteriales</taxon>
        <taxon>Flavobacteriaceae</taxon>
        <taxon>Capnocytophaga</taxon>
    </lineage>
</organism>
<dbReference type="InterPro" id="IPR013783">
    <property type="entry name" value="Ig-like_fold"/>
</dbReference>
<sequence length="160" mass="18436">MRFLLIYLSFASLFLASCRDASELYPPTSIEIMDPVRHYYPVVQGEKFEININIKNTGKHFLKITDVQTSCGCMAVDKNAIGLIRTGEIGTIRIVNDSKKNIGYVKHFIKIYGNIPDGEAEVIFDYNVVPDALYTPDYEEIYSKDNKSRETRRQKYYTDQ</sequence>
<dbReference type="AlphaFoldDB" id="A0A250FS00"/>
<evidence type="ECO:0000313" key="2">
    <source>
        <dbReference type="EMBL" id="ATA86776.1"/>
    </source>
</evidence>
<gene>
    <name evidence="2" type="ORF">CGC50_06120</name>
</gene>
<proteinExistence type="predicted"/>
<dbReference type="Proteomes" id="UP000217250">
    <property type="component" value="Chromosome"/>
</dbReference>
<dbReference type="Pfam" id="PF07610">
    <property type="entry name" value="DUF1573"/>
    <property type="match status" value="1"/>
</dbReference>
<dbReference type="PROSITE" id="PS51257">
    <property type="entry name" value="PROKAR_LIPOPROTEIN"/>
    <property type="match status" value="1"/>
</dbReference>
<accession>A0A250FS00</accession>
<evidence type="ECO:0000313" key="3">
    <source>
        <dbReference type="Proteomes" id="UP000217250"/>
    </source>
</evidence>
<dbReference type="Gene3D" id="2.60.40.10">
    <property type="entry name" value="Immunoglobulins"/>
    <property type="match status" value="1"/>
</dbReference>
<dbReference type="InterPro" id="IPR011467">
    <property type="entry name" value="DUF1573"/>
</dbReference>
<reference evidence="3" key="1">
    <citation type="submission" date="2017-06" db="EMBL/GenBank/DDBJ databases">
        <title>Capnocytophaga spp. assemblies.</title>
        <authorList>
            <person name="Gulvik C.A."/>
        </authorList>
    </citation>
    <scope>NUCLEOTIDE SEQUENCE [LARGE SCALE GENOMIC DNA]</scope>
    <source>
        <strain evidence="3">H1496</strain>
    </source>
</reference>
<feature type="signal peptide" evidence="1">
    <location>
        <begin position="1"/>
        <end position="21"/>
    </location>
</feature>
<evidence type="ECO:0008006" key="4">
    <source>
        <dbReference type="Google" id="ProtNLM"/>
    </source>
</evidence>
<keyword evidence="1" id="KW-0732">Signal</keyword>
<feature type="chain" id="PRO_5012693380" description="DUF1573 domain-containing protein" evidence="1">
    <location>
        <begin position="22"/>
        <end position="160"/>
    </location>
</feature>
<evidence type="ECO:0000256" key="1">
    <source>
        <dbReference type="SAM" id="SignalP"/>
    </source>
</evidence>
<dbReference type="KEGG" id="cgh:CGC50_06120"/>